<dbReference type="InterPro" id="IPR011604">
    <property type="entry name" value="PDDEXK-like_dom_sf"/>
</dbReference>
<dbReference type="PANTHER" id="PTHR38733:SF1">
    <property type="entry name" value="TYPE IV METHYL-DIRECTED RESTRICTION ENZYME ECOKMCRBC"/>
    <property type="match status" value="1"/>
</dbReference>
<evidence type="ECO:0000313" key="1">
    <source>
        <dbReference type="EMBL" id="MFD1834076.1"/>
    </source>
</evidence>
<dbReference type="Pfam" id="PF10117">
    <property type="entry name" value="McrBC"/>
    <property type="match status" value="1"/>
</dbReference>
<dbReference type="Proteomes" id="UP001597280">
    <property type="component" value="Unassembled WGS sequence"/>
</dbReference>
<accession>A0ABW4PXD5</accession>
<name>A0ABW4PXD5_9MICO</name>
<dbReference type="RefSeq" id="WP_343903516.1">
    <property type="nucleotide sequence ID" value="NZ_BAAAIS010000002.1"/>
</dbReference>
<evidence type="ECO:0000313" key="2">
    <source>
        <dbReference type="Proteomes" id="UP001597280"/>
    </source>
</evidence>
<protein>
    <submittedName>
        <fullName evidence="1">McrC family protein</fullName>
    </submittedName>
</protein>
<reference evidence="2" key="1">
    <citation type="journal article" date="2019" name="Int. J. Syst. Evol. Microbiol.">
        <title>The Global Catalogue of Microorganisms (GCM) 10K type strain sequencing project: providing services to taxonomists for standard genome sequencing and annotation.</title>
        <authorList>
            <consortium name="The Broad Institute Genomics Platform"/>
            <consortium name="The Broad Institute Genome Sequencing Center for Infectious Disease"/>
            <person name="Wu L."/>
            <person name="Ma J."/>
        </authorList>
    </citation>
    <scope>NUCLEOTIDE SEQUENCE [LARGE SCALE GENOMIC DNA]</scope>
    <source>
        <strain evidence="2">JCM 11650</strain>
    </source>
</reference>
<sequence>MRRLELTEGAPAHGIELTEAEARAVALSEIAELNRAPGETGWQVAPGRKIGVVQVDDLQISVTPKIPVERLIFLMGYATAPAYWREHSVQLDPEESLPEALAHAFARLAQRATEQGLLQGYRTVDDSVQVLRGRIRVSEQIGRRHGAGLPLDVTYDDFTVDVAENQILLAAVTKLLRIPGLDARRRPTLQRLRLRLQLAGVAELRRGEVLPLWTPSRLNSRYVPALRLAERILAGESFEQRRGELHVSGFVLDMWKIYEDFVGVALREALALRGSASLQHRMHLDIARRVDLRPDFLWTGHEGQQIVVDAKYKSEKSAGYPQADLYQLLAYCTVLGLREGHLVYAKGNEVEIVHEIQGAGVAIHCHTLDLDQPPHTLLHQIASLAARLAD</sequence>
<dbReference type="PANTHER" id="PTHR38733">
    <property type="entry name" value="PROTEIN MCRC"/>
    <property type="match status" value="1"/>
</dbReference>
<gene>
    <name evidence="1" type="ORF">ACFSDA_03215</name>
</gene>
<comment type="caution">
    <text evidence="1">The sequence shown here is derived from an EMBL/GenBank/DDBJ whole genome shotgun (WGS) entry which is preliminary data.</text>
</comment>
<keyword evidence="2" id="KW-1185">Reference proteome</keyword>
<dbReference type="Gene3D" id="3.90.320.10">
    <property type="match status" value="1"/>
</dbReference>
<dbReference type="EMBL" id="JBHUFL010000002">
    <property type="protein sequence ID" value="MFD1834076.1"/>
    <property type="molecule type" value="Genomic_DNA"/>
</dbReference>
<proteinExistence type="predicted"/>
<organism evidence="1 2">
    <name type="scientific">Brachybacterium rhamnosum</name>
    <dbReference type="NCBI Taxonomy" id="173361"/>
    <lineage>
        <taxon>Bacteria</taxon>
        <taxon>Bacillati</taxon>
        <taxon>Actinomycetota</taxon>
        <taxon>Actinomycetes</taxon>
        <taxon>Micrococcales</taxon>
        <taxon>Dermabacteraceae</taxon>
        <taxon>Brachybacterium</taxon>
    </lineage>
</organism>
<dbReference type="InterPro" id="IPR019292">
    <property type="entry name" value="McrC"/>
</dbReference>